<dbReference type="AlphaFoldDB" id="A0A9P4U5A0"/>
<comment type="caution">
    <text evidence="3">The sequence shown here is derived from an EMBL/GenBank/DDBJ whole genome shotgun (WGS) entry which is preliminary data.</text>
</comment>
<evidence type="ECO:0000313" key="3">
    <source>
        <dbReference type="EMBL" id="KAF2436777.1"/>
    </source>
</evidence>
<feature type="transmembrane region" description="Helical" evidence="2">
    <location>
        <begin position="48"/>
        <end position="68"/>
    </location>
</feature>
<dbReference type="PROSITE" id="PS51257">
    <property type="entry name" value="PROKAR_LIPOPROTEIN"/>
    <property type="match status" value="1"/>
</dbReference>
<feature type="region of interest" description="Disordered" evidence="1">
    <location>
        <begin position="90"/>
        <end position="116"/>
    </location>
</feature>
<dbReference type="Proteomes" id="UP000800235">
    <property type="component" value="Unassembled WGS sequence"/>
</dbReference>
<accession>A0A9P4U5A0</accession>
<evidence type="ECO:0000256" key="1">
    <source>
        <dbReference type="SAM" id="MobiDB-lite"/>
    </source>
</evidence>
<protein>
    <submittedName>
        <fullName evidence="3">Uncharacterized protein</fullName>
    </submittedName>
</protein>
<organism evidence="3 4">
    <name type="scientific">Tothia fuscella</name>
    <dbReference type="NCBI Taxonomy" id="1048955"/>
    <lineage>
        <taxon>Eukaryota</taxon>
        <taxon>Fungi</taxon>
        <taxon>Dikarya</taxon>
        <taxon>Ascomycota</taxon>
        <taxon>Pezizomycotina</taxon>
        <taxon>Dothideomycetes</taxon>
        <taxon>Pleosporomycetidae</taxon>
        <taxon>Venturiales</taxon>
        <taxon>Cylindrosympodiaceae</taxon>
        <taxon>Tothia</taxon>
    </lineage>
</organism>
<evidence type="ECO:0000313" key="4">
    <source>
        <dbReference type="Proteomes" id="UP000800235"/>
    </source>
</evidence>
<dbReference type="EMBL" id="MU007009">
    <property type="protein sequence ID" value="KAF2436777.1"/>
    <property type="molecule type" value="Genomic_DNA"/>
</dbReference>
<name>A0A9P4U5A0_9PEZI</name>
<keyword evidence="2" id="KW-0472">Membrane</keyword>
<keyword evidence="4" id="KW-1185">Reference proteome</keyword>
<proteinExistence type="predicted"/>
<evidence type="ECO:0000256" key="2">
    <source>
        <dbReference type="SAM" id="Phobius"/>
    </source>
</evidence>
<sequence>MKIWVTVSEDAYLNFRTSHWITLGGASCQASGSRETLPFLASVRNGRLHSFVLLACTAPTTFLSLYGFTYQLEFQNKDIMAIWSYSNSKPLRSSNNNSNGSRHSARYSAIPESSAV</sequence>
<gene>
    <name evidence="3" type="ORF">EJ08DRAFT_2562</name>
</gene>
<keyword evidence="2" id="KW-1133">Transmembrane helix</keyword>
<keyword evidence="2" id="KW-0812">Transmembrane</keyword>
<reference evidence="3" key="1">
    <citation type="journal article" date="2020" name="Stud. Mycol.">
        <title>101 Dothideomycetes genomes: a test case for predicting lifestyles and emergence of pathogens.</title>
        <authorList>
            <person name="Haridas S."/>
            <person name="Albert R."/>
            <person name="Binder M."/>
            <person name="Bloem J."/>
            <person name="Labutti K."/>
            <person name="Salamov A."/>
            <person name="Andreopoulos B."/>
            <person name="Baker S."/>
            <person name="Barry K."/>
            <person name="Bills G."/>
            <person name="Bluhm B."/>
            <person name="Cannon C."/>
            <person name="Castanera R."/>
            <person name="Culley D."/>
            <person name="Daum C."/>
            <person name="Ezra D."/>
            <person name="Gonzalez J."/>
            <person name="Henrissat B."/>
            <person name="Kuo A."/>
            <person name="Liang C."/>
            <person name="Lipzen A."/>
            <person name="Lutzoni F."/>
            <person name="Magnuson J."/>
            <person name="Mondo S."/>
            <person name="Nolan M."/>
            <person name="Ohm R."/>
            <person name="Pangilinan J."/>
            <person name="Park H.-J."/>
            <person name="Ramirez L."/>
            <person name="Alfaro M."/>
            <person name="Sun H."/>
            <person name="Tritt A."/>
            <person name="Yoshinaga Y."/>
            <person name="Zwiers L.-H."/>
            <person name="Turgeon B."/>
            <person name="Goodwin S."/>
            <person name="Spatafora J."/>
            <person name="Crous P."/>
            <person name="Grigoriev I."/>
        </authorList>
    </citation>
    <scope>NUCLEOTIDE SEQUENCE</scope>
    <source>
        <strain evidence="3">CBS 130266</strain>
    </source>
</reference>